<feature type="region of interest" description="Disordered" evidence="1">
    <location>
        <begin position="475"/>
        <end position="497"/>
    </location>
</feature>
<accession>A0A0A9EEK9</accession>
<feature type="compositionally biased region" description="Polar residues" evidence="1">
    <location>
        <begin position="483"/>
        <end position="497"/>
    </location>
</feature>
<reference evidence="2" key="1">
    <citation type="submission" date="2014-09" db="EMBL/GenBank/DDBJ databases">
        <authorList>
            <person name="Magalhaes I.L.F."/>
            <person name="Oliveira U."/>
            <person name="Santos F.R."/>
            <person name="Vidigal T.H.D.A."/>
            <person name="Brescovit A.D."/>
            <person name="Santos A.J."/>
        </authorList>
    </citation>
    <scope>NUCLEOTIDE SEQUENCE</scope>
    <source>
        <tissue evidence="2">Shoot tissue taken approximately 20 cm above the soil surface</tissue>
    </source>
</reference>
<dbReference type="EMBL" id="GBRH01199399">
    <property type="protein sequence ID" value="JAD98496.1"/>
    <property type="molecule type" value="Transcribed_RNA"/>
</dbReference>
<sequence length="497" mass="55085">MDQISPDRCKNAESHQLFQSRSSNINQSYFRDGSQGGLQLVRRVRQVDHVASQVLLVRGEVEVAVAAHGHQDHLLLPGPLALQRLPDRRRDRVRRLRRRDDALRPSELQRSLEAFGLLYGDCIHESELIHVRDQRCHSMVAKPTCMDWVGDEAMAEGVHLHERRQPRRVAEVVGVDALGERRARRGLHGPERRAHPAAQLLAHEREREPAEVGPAAGAADDDVGRLTERRQLLQALLPDDGLVEQDVVQHAAEAVLGVGVGGRHLHRLGDGDPKAAGAGRVRRQDLLAGLRRRRRRRVHLGAPRLHHQPPVRLLVVRRAHLPHLAVEAEEAAGEGERAAPLAGAGLSDHVLHPSGGVVPRLRHGGVGLVRPRRTGPLVLVVDLRRRAEQLFQPRGPDQRRRAPELVYVDDLLRYVDEPLVGDLLPDQLVGEQRGQVAGAQGLVRLRVQRRRRLHRQVGDEVVPLLRDAHLGARIGAGPRGEAQGSSPTGSNSVLRRA</sequence>
<protein>
    <submittedName>
        <fullName evidence="2">Tryptophan synthase-related</fullName>
    </submittedName>
</protein>
<dbReference type="AlphaFoldDB" id="A0A0A9EEK9"/>
<reference evidence="2" key="2">
    <citation type="journal article" date="2015" name="Data Brief">
        <title>Shoot transcriptome of the giant reed, Arundo donax.</title>
        <authorList>
            <person name="Barrero R.A."/>
            <person name="Guerrero F.D."/>
            <person name="Moolhuijzen P."/>
            <person name="Goolsby J.A."/>
            <person name="Tidwell J."/>
            <person name="Bellgard S.E."/>
            <person name="Bellgard M.I."/>
        </authorList>
    </citation>
    <scope>NUCLEOTIDE SEQUENCE</scope>
    <source>
        <tissue evidence="2">Shoot tissue taken approximately 20 cm above the soil surface</tissue>
    </source>
</reference>
<evidence type="ECO:0000256" key="1">
    <source>
        <dbReference type="SAM" id="MobiDB-lite"/>
    </source>
</evidence>
<organism evidence="2">
    <name type="scientific">Arundo donax</name>
    <name type="common">Giant reed</name>
    <name type="synonym">Donax arundinaceus</name>
    <dbReference type="NCBI Taxonomy" id="35708"/>
    <lineage>
        <taxon>Eukaryota</taxon>
        <taxon>Viridiplantae</taxon>
        <taxon>Streptophyta</taxon>
        <taxon>Embryophyta</taxon>
        <taxon>Tracheophyta</taxon>
        <taxon>Spermatophyta</taxon>
        <taxon>Magnoliopsida</taxon>
        <taxon>Liliopsida</taxon>
        <taxon>Poales</taxon>
        <taxon>Poaceae</taxon>
        <taxon>PACMAD clade</taxon>
        <taxon>Arundinoideae</taxon>
        <taxon>Arundineae</taxon>
        <taxon>Arundo</taxon>
    </lineage>
</organism>
<evidence type="ECO:0000313" key="2">
    <source>
        <dbReference type="EMBL" id="JAD98496.1"/>
    </source>
</evidence>
<name>A0A0A9EEK9_ARUDO</name>
<proteinExistence type="predicted"/>